<sequence>MLGFSVAPAKPQGSKKACACLDRIFCKRGTYAKYKAPKAANQELPSDRCICMIAGTGCLNQLQGSTRLYDLLQLRDPLWNSKFRQILAIYLQSRDMNGIGKNNIVFEIVTFHLRKKMNIGRSWKKESGVLSLGILYLAFSVYCANEVHVTRTSIGPRTSFWSHGVVGLVMSSYYYHDTDIDSSENSAVAMGFGLTYSALAVCKLTKRMEEPTSPACIAFCVTATAITGGMQEAAAFKTGKDWTAVSVQNEATEGALVFFCGPYVTDYTEGHSGMGTQLRLLQRPALSNESTWVDQGFPEQALKWECFLQAVPLACLCNMVPGSALKSAKRTQFLSLKAF</sequence>
<evidence type="ECO:0000313" key="1">
    <source>
        <dbReference type="EMBL" id="EOB02591.1"/>
    </source>
</evidence>
<protein>
    <submittedName>
        <fullName evidence="1">Uncharacterized protein</fullName>
    </submittedName>
</protein>
<accession>R0JYB9</accession>
<evidence type="ECO:0000313" key="2">
    <source>
        <dbReference type="Proteomes" id="UP000296049"/>
    </source>
</evidence>
<dbReference type="AlphaFoldDB" id="R0JYB9"/>
<gene>
    <name evidence="1" type="ORF">Anapl_09395</name>
</gene>
<organism evidence="1 2">
    <name type="scientific">Anas platyrhynchos</name>
    <name type="common">Mallard</name>
    <name type="synonym">Anas boschas</name>
    <dbReference type="NCBI Taxonomy" id="8839"/>
    <lineage>
        <taxon>Eukaryota</taxon>
        <taxon>Metazoa</taxon>
        <taxon>Chordata</taxon>
        <taxon>Craniata</taxon>
        <taxon>Vertebrata</taxon>
        <taxon>Euteleostomi</taxon>
        <taxon>Archelosauria</taxon>
        <taxon>Archosauria</taxon>
        <taxon>Dinosauria</taxon>
        <taxon>Saurischia</taxon>
        <taxon>Theropoda</taxon>
        <taxon>Coelurosauria</taxon>
        <taxon>Aves</taxon>
        <taxon>Neognathae</taxon>
        <taxon>Galloanserae</taxon>
        <taxon>Anseriformes</taxon>
        <taxon>Anatidae</taxon>
        <taxon>Anatinae</taxon>
        <taxon>Anas</taxon>
    </lineage>
</organism>
<keyword evidence="2" id="KW-1185">Reference proteome</keyword>
<dbReference type="Proteomes" id="UP000296049">
    <property type="component" value="Unassembled WGS sequence"/>
</dbReference>
<reference evidence="2" key="1">
    <citation type="journal article" date="2013" name="Nat. Genet.">
        <title>The duck genome and transcriptome provide insight into an avian influenza virus reservoir species.</title>
        <authorList>
            <person name="Huang Y."/>
            <person name="Li Y."/>
            <person name="Burt D.W."/>
            <person name="Chen H."/>
            <person name="Zhang Y."/>
            <person name="Qian W."/>
            <person name="Kim H."/>
            <person name="Gan S."/>
            <person name="Zhao Y."/>
            <person name="Li J."/>
            <person name="Yi K."/>
            <person name="Feng H."/>
            <person name="Zhu P."/>
            <person name="Li B."/>
            <person name="Liu Q."/>
            <person name="Fairley S."/>
            <person name="Magor K.E."/>
            <person name="Du Z."/>
            <person name="Hu X."/>
            <person name="Goodman L."/>
            <person name="Tafer H."/>
            <person name="Vignal A."/>
            <person name="Lee T."/>
            <person name="Kim K.W."/>
            <person name="Sheng Z."/>
            <person name="An Y."/>
            <person name="Searle S."/>
            <person name="Herrero J."/>
            <person name="Groenen M.A."/>
            <person name="Crooijmans R.P."/>
            <person name="Faraut T."/>
            <person name="Cai Q."/>
            <person name="Webster R.G."/>
            <person name="Aldridge J.R."/>
            <person name="Warren W.C."/>
            <person name="Bartschat S."/>
            <person name="Kehr S."/>
            <person name="Marz M."/>
            <person name="Stadler P.F."/>
            <person name="Smith J."/>
            <person name="Kraus R.H."/>
            <person name="Zhao Y."/>
            <person name="Ren L."/>
            <person name="Fei J."/>
            <person name="Morisson M."/>
            <person name="Kaiser P."/>
            <person name="Griffin D.K."/>
            <person name="Rao M."/>
            <person name="Pitel F."/>
            <person name="Wang J."/>
            <person name="Li N."/>
        </authorList>
    </citation>
    <scope>NUCLEOTIDE SEQUENCE [LARGE SCALE GENOMIC DNA]</scope>
</reference>
<proteinExistence type="predicted"/>
<name>R0JYB9_ANAPL</name>
<dbReference type="EMBL" id="KB742943">
    <property type="protein sequence ID" value="EOB02591.1"/>
    <property type="molecule type" value="Genomic_DNA"/>
</dbReference>